<dbReference type="InterPro" id="IPR000794">
    <property type="entry name" value="Beta-ketoacyl_synthase"/>
</dbReference>
<dbReference type="InterPro" id="IPR018201">
    <property type="entry name" value="Ketoacyl_synth_AS"/>
</dbReference>
<keyword evidence="6" id="KW-1185">Reference proteome</keyword>
<dbReference type="SUPFAM" id="SSF53901">
    <property type="entry name" value="Thiolase-like"/>
    <property type="match status" value="2"/>
</dbReference>
<sequence length="411" mass="43447">MSLKRVVITGTGSVSPFGRGSDTLMDALLAGRSAVRNIPDLERIGGLRSRVAALVPSIDPKEIPRKFRRSMSPMSVYATLACYDALAQAGLSHEECGSGLLGVSVGSTVGSTATTEEFFRDFFIDHSLERMKTTFFFQIMNHSCAANVAQALGVTGRILAPSAACSTGSHAVGYAYEMIAMGRQEQMLCGGTDEFHPLTAATFDVMNAASVHFNDSPTRTPRPFDRERDGVVCAEGAGILLLESLDAALARRAPILAEVIGFATLSDPSSIANPDAGAMERCMQLALADAGIGADEVDYVNAHATATEQGDVAESEAIFRIFGDRVPVSSLKGHLGHTMAASGSIELLACVGMMGRNVLVPTLNLENVDPACTPLNYLRQAESGSVKVIIKNNFALGGVNSSIVLRSYPHD</sequence>
<dbReference type="PANTHER" id="PTHR11712">
    <property type="entry name" value="POLYKETIDE SYNTHASE-RELATED"/>
    <property type="match status" value="1"/>
</dbReference>
<organism evidence="5 6">
    <name type="scientific">Desulfuromonas soudanensis</name>
    <dbReference type="NCBI Taxonomy" id="1603606"/>
    <lineage>
        <taxon>Bacteria</taxon>
        <taxon>Pseudomonadati</taxon>
        <taxon>Thermodesulfobacteriota</taxon>
        <taxon>Desulfuromonadia</taxon>
        <taxon>Desulfuromonadales</taxon>
        <taxon>Desulfuromonadaceae</taxon>
        <taxon>Desulfuromonas</taxon>
    </lineage>
</organism>
<dbReference type="Pfam" id="PF00109">
    <property type="entry name" value="ketoacyl-synt"/>
    <property type="match status" value="1"/>
</dbReference>
<dbReference type="PANTHER" id="PTHR11712:SF325">
    <property type="entry name" value="3-OXOACYL-(ACYL-CARRIER-PROTEIN) SYNTHASE II FABF"/>
    <property type="match status" value="1"/>
</dbReference>
<dbReference type="Pfam" id="PF02801">
    <property type="entry name" value="Ketoacyl-synt_C"/>
    <property type="match status" value="1"/>
</dbReference>
<evidence type="ECO:0000256" key="2">
    <source>
        <dbReference type="ARBA" id="ARBA00022679"/>
    </source>
</evidence>
<dbReference type="InterPro" id="IPR014030">
    <property type="entry name" value="Ketoacyl_synth_N"/>
</dbReference>
<keyword evidence="2 3" id="KW-0808">Transferase</keyword>
<comment type="similarity">
    <text evidence="1 3">Belongs to the thiolase-like superfamily. Beta-ketoacyl-ACP synthases family.</text>
</comment>
<feature type="domain" description="Ketosynthase family 3 (KS3)" evidence="4">
    <location>
        <begin position="3"/>
        <end position="407"/>
    </location>
</feature>
<evidence type="ECO:0000256" key="1">
    <source>
        <dbReference type="ARBA" id="ARBA00008467"/>
    </source>
</evidence>
<dbReference type="CDD" id="cd00834">
    <property type="entry name" value="KAS_I_II"/>
    <property type="match status" value="1"/>
</dbReference>
<evidence type="ECO:0000313" key="5">
    <source>
        <dbReference type="EMBL" id="ALC15998.1"/>
    </source>
</evidence>
<dbReference type="Proteomes" id="UP000057158">
    <property type="component" value="Chromosome"/>
</dbReference>
<proteinExistence type="inferred from homology"/>
<dbReference type="PROSITE" id="PS52004">
    <property type="entry name" value="KS3_2"/>
    <property type="match status" value="1"/>
</dbReference>
<dbReference type="AlphaFoldDB" id="A0A0M5IN17"/>
<dbReference type="GO" id="GO:0006633">
    <property type="term" value="P:fatty acid biosynthetic process"/>
    <property type="evidence" value="ECO:0007669"/>
    <property type="project" value="InterPro"/>
</dbReference>
<dbReference type="SMART" id="SM00825">
    <property type="entry name" value="PKS_KS"/>
    <property type="match status" value="1"/>
</dbReference>
<dbReference type="InterPro" id="IPR014031">
    <property type="entry name" value="Ketoacyl_synth_C"/>
</dbReference>
<dbReference type="Gene3D" id="3.40.47.10">
    <property type="match status" value="1"/>
</dbReference>
<dbReference type="PATRIC" id="fig|1603606.3.peg.1332"/>
<dbReference type="OrthoDB" id="9808669at2"/>
<dbReference type="PROSITE" id="PS00606">
    <property type="entry name" value="KS3_1"/>
    <property type="match status" value="1"/>
</dbReference>
<dbReference type="RefSeq" id="WP_053550152.1">
    <property type="nucleotide sequence ID" value="NZ_CP010802.1"/>
</dbReference>
<dbReference type="InterPro" id="IPR016039">
    <property type="entry name" value="Thiolase-like"/>
</dbReference>
<gene>
    <name evidence="5" type="ORF">DSOUD_1217</name>
</gene>
<dbReference type="EMBL" id="CP010802">
    <property type="protein sequence ID" value="ALC15998.1"/>
    <property type="molecule type" value="Genomic_DNA"/>
</dbReference>
<reference evidence="5 6" key="1">
    <citation type="submission" date="2015-07" db="EMBL/GenBank/DDBJ databases">
        <title>Isolation and Genomic Characterization of a Novel Halophilic Metal-Reducing Deltaproteobacterium from the Deep Subsurface.</title>
        <authorList>
            <person name="Badalamenti J.P."/>
            <person name="Summers Z.M."/>
            <person name="Gralnick J.A."/>
            <person name="Bond D.R."/>
        </authorList>
    </citation>
    <scope>NUCLEOTIDE SEQUENCE [LARGE SCALE GENOMIC DNA]</scope>
    <source>
        <strain evidence="5 6">WTL</strain>
    </source>
</reference>
<dbReference type="GO" id="GO:0004315">
    <property type="term" value="F:3-oxoacyl-[acyl-carrier-protein] synthase activity"/>
    <property type="evidence" value="ECO:0007669"/>
    <property type="project" value="InterPro"/>
</dbReference>
<dbReference type="GO" id="GO:0005829">
    <property type="term" value="C:cytosol"/>
    <property type="evidence" value="ECO:0007669"/>
    <property type="project" value="TreeGrafter"/>
</dbReference>
<dbReference type="InterPro" id="IPR020841">
    <property type="entry name" value="PKS_Beta-ketoAc_synthase_dom"/>
</dbReference>
<dbReference type="KEGG" id="des:DSOUD_1217"/>
<evidence type="ECO:0000259" key="4">
    <source>
        <dbReference type="PROSITE" id="PS52004"/>
    </source>
</evidence>
<evidence type="ECO:0000313" key="6">
    <source>
        <dbReference type="Proteomes" id="UP000057158"/>
    </source>
</evidence>
<name>A0A0M5IN17_9BACT</name>
<evidence type="ECO:0000256" key="3">
    <source>
        <dbReference type="RuleBase" id="RU003694"/>
    </source>
</evidence>
<protein>
    <submittedName>
        <fullName evidence="5">3-oxoacyl-(Acyl-carrier-protein) synthase</fullName>
    </submittedName>
</protein>
<dbReference type="STRING" id="1603606.DSOUD_1217"/>
<accession>A0A0M5IN17</accession>